<keyword evidence="1" id="KW-1133">Transmembrane helix</keyword>
<protein>
    <submittedName>
        <fullName evidence="2">Uncharacterized protein</fullName>
    </submittedName>
</protein>
<reference evidence="2 3" key="1">
    <citation type="submission" date="2019-04" db="EMBL/GenBank/DDBJ databases">
        <title>Genome of a novel bacterium Candidatus Jettenia ecosi reconstructed from metagenome of an anammox bioreactor.</title>
        <authorList>
            <person name="Mardanov A.V."/>
            <person name="Beletsky A.V."/>
            <person name="Ravin N.V."/>
            <person name="Botchkova E.A."/>
            <person name="Litti Y.V."/>
            <person name="Nozhevnikova A.N."/>
        </authorList>
    </citation>
    <scope>NUCLEOTIDE SEQUENCE [LARGE SCALE GENOMIC DNA]</scope>
    <source>
        <strain evidence="2">J2</strain>
    </source>
</reference>
<organism evidence="2 3">
    <name type="scientific">Candidatus Jettenia ecosi</name>
    <dbReference type="NCBI Taxonomy" id="2494326"/>
    <lineage>
        <taxon>Bacteria</taxon>
        <taxon>Pseudomonadati</taxon>
        <taxon>Planctomycetota</taxon>
        <taxon>Candidatus Brocadiia</taxon>
        <taxon>Candidatus Brocadiales</taxon>
        <taxon>Candidatus Brocadiaceae</taxon>
        <taxon>Candidatus Jettenia</taxon>
    </lineage>
</organism>
<keyword evidence="1" id="KW-0472">Membrane</keyword>
<proteinExistence type="predicted"/>
<dbReference type="AlphaFoldDB" id="A0A533Q8K7"/>
<dbReference type="EMBL" id="SULG01000094">
    <property type="protein sequence ID" value="TLD40539.1"/>
    <property type="molecule type" value="Genomic_DNA"/>
</dbReference>
<name>A0A533Q8K7_9BACT</name>
<accession>A0A533Q8K7</accession>
<comment type="caution">
    <text evidence="2">The sequence shown here is derived from an EMBL/GenBank/DDBJ whole genome shotgun (WGS) entry which is preliminary data.</text>
</comment>
<sequence length="62" mass="7089">MTDRVILLQLMICSVSSFGYYNYIPSGLKKPCENNYGVVWAFKPIVSDLQLTKAYLKILDNL</sequence>
<dbReference type="Proteomes" id="UP000319783">
    <property type="component" value="Unassembled WGS sequence"/>
</dbReference>
<keyword evidence="1" id="KW-0812">Transmembrane</keyword>
<feature type="transmembrane region" description="Helical" evidence="1">
    <location>
        <begin position="6"/>
        <end position="24"/>
    </location>
</feature>
<evidence type="ECO:0000256" key="1">
    <source>
        <dbReference type="SAM" id="Phobius"/>
    </source>
</evidence>
<evidence type="ECO:0000313" key="2">
    <source>
        <dbReference type="EMBL" id="TLD40539.1"/>
    </source>
</evidence>
<evidence type="ECO:0000313" key="3">
    <source>
        <dbReference type="Proteomes" id="UP000319783"/>
    </source>
</evidence>
<gene>
    <name evidence="2" type="ORF">JETT_3176</name>
</gene>